<evidence type="ECO:0000256" key="1">
    <source>
        <dbReference type="SAM" id="MobiDB-lite"/>
    </source>
</evidence>
<dbReference type="AlphaFoldDB" id="A0AAN4Z883"/>
<dbReference type="EMBL" id="BTRK01000002">
    <property type="protein sequence ID" value="GMR35926.1"/>
    <property type="molecule type" value="Genomic_DNA"/>
</dbReference>
<accession>A0AAN4Z883</accession>
<gene>
    <name evidence="2" type="ORF">PMAYCL1PPCAC_06121</name>
</gene>
<evidence type="ECO:0000313" key="3">
    <source>
        <dbReference type="Proteomes" id="UP001328107"/>
    </source>
</evidence>
<feature type="non-terminal residue" evidence="2">
    <location>
        <position position="269"/>
    </location>
</feature>
<feature type="compositionally biased region" description="Pro residues" evidence="1">
    <location>
        <begin position="235"/>
        <end position="248"/>
    </location>
</feature>
<feature type="compositionally biased region" description="Pro residues" evidence="1">
    <location>
        <begin position="181"/>
        <end position="190"/>
    </location>
</feature>
<feature type="non-terminal residue" evidence="2">
    <location>
        <position position="1"/>
    </location>
</feature>
<sequence>PLSVKPPAPAQPPPPAPAPAPTPASAPEPPKKIEAVKIQQKEDDNGYLNLADLQAEEKKLYGEEKKIGAPGEEYICLEDANEAAGPPPPPPKDGTSYGTGSGSGKTTKPPEVSPKSLAPKSPLNKDEFQDAVLTPRLGQQQAKPQQHHAPAKTPPPKDVKKHTVTSDTSLSRKQRVLKPGAPAPPRPGTPVHPRQLQQQHQPAPANSVGTHKKQPPMPVTPNKGQPTKRKTPATPVRPPQPPAKPTPHPPKKSATKDEFQDAVLTPVNK</sequence>
<feature type="compositionally biased region" description="Pro residues" evidence="1">
    <location>
        <begin position="1"/>
        <end position="28"/>
    </location>
</feature>
<organism evidence="2 3">
    <name type="scientific">Pristionchus mayeri</name>
    <dbReference type="NCBI Taxonomy" id="1317129"/>
    <lineage>
        <taxon>Eukaryota</taxon>
        <taxon>Metazoa</taxon>
        <taxon>Ecdysozoa</taxon>
        <taxon>Nematoda</taxon>
        <taxon>Chromadorea</taxon>
        <taxon>Rhabditida</taxon>
        <taxon>Rhabditina</taxon>
        <taxon>Diplogasteromorpha</taxon>
        <taxon>Diplogasteroidea</taxon>
        <taxon>Neodiplogasteridae</taxon>
        <taxon>Pristionchus</taxon>
    </lineage>
</organism>
<reference evidence="3" key="1">
    <citation type="submission" date="2022-10" db="EMBL/GenBank/DDBJ databases">
        <title>Genome assembly of Pristionchus species.</title>
        <authorList>
            <person name="Yoshida K."/>
            <person name="Sommer R.J."/>
        </authorList>
    </citation>
    <scope>NUCLEOTIDE SEQUENCE [LARGE SCALE GENOMIC DNA]</scope>
    <source>
        <strain evidence="3">RS5460</strain>
    </source>
</reference>
<feature type="region of interest" description="Disordered" evidence="1">
    <location>
        <begin position="77"/>
        <end position="269"/>
    </location>
</feature>
<comment type="caution">
    <text evidence="2">The sequence shown here is derived from an EMBL/GenBank/DDBJ whole genome shotgun (WGS) entry which is preliminary data.</text>
</comment>
<protein>
    <submittedName>
        <fullName evidence="2">Uncharacterized protein</fullName>
    </submittedName>
</protein>
<keyword evidence="3" id="KW-1185">Reference proteome</keyword>
<evidence type="ECO:0000313" key="2">
    <source>
        <dbReference type="EMBL" id="GMR35926.1"/>
    </source>
</evidence>
<proteinExistence type="predicted"/>
<feature type="region of interest" description="Disordered" evidence="1">
    <location>
        <begin position="1"/>
        <end position="32"/>
    </location>
</feature>
<dbReference type="Proteomes" id="UP001328107">
    <property type="component" value="Unassembled WGS sequence"/>
</dbReference>
<name>A0AAN4Z883_9BILA</name>